<feature type="domain" description="CAP-associated" evidence="2">
    <location>
        <begin position="104"/>
        <end position="239"/>
    </location>
</feature>
<feature type="domain" description="SCP" evidence="1">
    <location>
        <begin position="259"/>
        <end position="371"/>
    </location>
</feature>
<evidence type="ECO:0000259" key="1">
    <source>
        <dbReference type="Pfam" id="PF00188"/>
    </source>
</evidence>
<reference evidence="3 4" key="1">
    <citation type="submission" date="2021-01" db="EMBL/GenBank/DDBJ databases">
        <title>Genomic Encyclopedia of Type Strains, Phase IV (KMG-IV): sequencing the most valuable type-strain genomes for metagenomic binning, comparative biology and taxonomic classification.</title>
        <authorList>
            <person name="Goeker M."/>
        </authorList>
    </citation>
    <scope>NUCLEOTIDE SEQUENCE [LARGE SCALE GENOMIC DNA]</scope>
    <source>
        <strain evidence="3 4">DSM 24834</strain>
    </source>
</reference>
<dbReference type="Pfam" id="PF14504">
    <property type="entry name" value="CAP_assoc_N"/>
    <property type="match status" value="1"/>
</dbReference>
<comment type="caution">
    <text evidence="3">The sequence shown here is derived from an EMBL/GenBank/DDBJ whole genome shotgun (WGS) entry which is preliminary data.</text>
</comment>
<dbReference type="InterPro" id="IPR035940">
    <property type="entry name" value="CAP_sf"/>
</dbReference>
<dbReference type="PANTHER" id="PTHR31157">
    <property type="entry name" value="SCP DOMAIN-CONTAINING PROTEIN"/>
    <property type="match status" value="1"/>
</dbReference>
<dbReference type="SUPFAM" id="SSF55797">
    <property type="entry name" value="PR-1-like"/>
    <property type="match status" value="1"/>
</dbReference>
<gene>
    <name evidence="3" type="ORF">JOC86_000564</name>
</gene>
<dbReference type="InterPro" id="IPR014044">
    <property type="entry name" value="CAP_dom"/>
</dbReference>
<protein>
    <submittedName>
        <fullName evidence="3">Uncharacterized protein YkwD</fullName>
    </submittedName>
</protein>
<name>A0ABS2N844_9BACI</name>
<sequence>MRQLFVLILIISIAFISKPLWEEQINDWVDIPSLDLAAEKLESVKENPDVELAMDSLNSTFHTLLNKLENSFESEKKEAPKKNIDKPTLAIPTEQTFSVSNIVLGYEKAEVEETVGLPQRHTENEYGIDWFSYHENYHNFMMVSYNAEKQVNGLYTNQDLIASSIGIKMGSKKEIVQEKLGDPLTKIRKGLIYYQIQNNGEYEVYKLDNSYVTIFYDKHENDTVTAIQIISEELENNKSNIYAESNQKLKEGFEYQLFDLTNSSRVNHDLPILTFNEHVKETARKHSLDMADHNYFSHTNLQGESPFDRMQEDEITFVTAGENLAYGQYSSIYAHEGLMNSMGHRKNILKPDYEYLGVGVAFNAESQPYYTENFFSN</sequence>
<evidence type="ECO:0000313" key="3">
    <source>
        <dbReference type="EMBL" id="MBM7584027.1"/>
    </source>
</evidence>
<dbReference type="Pfam" id="PF00188">
    <property type="entry name" value="CAP"/>
    <property type="match status" value="1"/>
</dbReference>
<dbReference type="Gene3D" id="3.40.33.10">
    <property type="entry name" value="CAP"/>
    <property type="match status" value="1"/>
</dbReference>
<dbReference type="PANTHER" id="PTHR31157:SF1">
    <property type="entry name" value="SCP DOMAIN-CONTAINING PROTEIN"/>
    <property type="match status" value="1"/>
</dbReference>
<organism evidence="3 4">
    <name type="scientific">Rossellomorea pakistanensis</name>
    <dbReference type="NCBI Taxonomy" id="992288"/>
    <lineage>
        <taxon>Bacteria</taxon>
        <taxon>Bacillati</taxon>
        <taxon>Bacillota</taxon>
        <taxon>Bacilli</taxon>
        <taxon>Bacillales</taxon>
        <taxon>Bacillaceae</taxon>
        <taxon>Rossellomorea</taxon>
    </lineage>
</organism>
<dbReference type="CDD" id="cd05379">
    <property type="entry name" value="CAP_bacterial"/>
    <property type="match status" value="1"/>
</dbReference>
<dbReference type="EMBL" id="JAFBDZ010000001">
    <property type="protein sequence ID" value="MBM7584027.1"/>
    <property type="molecule type" value="Genomic_DNA"/>
</dbReference>
<dbReference type="RefSeq" id="WP_205168224.1">
    <property type="nucleotide sequence ID" value="NZ_JAFBDZ010000001.1"/>
</dbReference>
<keyword evidence="4" id="KW-1185">Reference proteome</keyword>
<evidence type="ECO:0000259" key="2">
    <source>
        <dbReference type="Pfam" id="PF14504"/>
    </source>
</evidence>
<evidence type="ECO:0000313" key="4">
    <source>
        <dbReference type="Proteomes" id="UP001646157"/>
    </source>
</evidence>
<dbReference type="Proteomes" id="UP001646157">
    <property type="component" value="Unassembled WGS sequence"/>
</dbReference>
<proteinExistence type="predicted"/>
<accession>A0ABS2N844</accession>
<dbReference type="InterPro" id="IPR029410">
    <property type="entry name" value="CAP_assoc"/>
</dbReference>